<dbReference type="PIRSF" id="PIRSF015694">
    <property type="entry name" value="VAC_F15L"/>
    <property type="match status" value="1"/>
</dbReference>
<protein>
    <recommendedName>
        <fullName evidence="2">Protein F15</fullName>
    </recommendedName>
</protein>
<gene>
    <name evidence="1" type="ORF">CDPV99-130</name>
</gene>
<accession>A0AAT9UPN6</accession>
<evidence type="ECO:0000313" key="1">
    <source>
        <dbReference type="EMBL" id="WHV01246.1"/>
    </source>
</evidence>
<reference evidence="1" key="1">
    <citation type="submission" date="2023-04" db="EMBL/GenBank/DDBJ databases">
        <title>Genomic characterization of avipoxvirus isolates from Andean condor (Vultur gryphus).</title>
        <authorList>
            <person name="Butt S.L."/>
            <person name="Do Nascimento G.M."/>
            <person name="Tripathy D.N."/>
            <person name="Diel D.G."/>
        </authorList>
    </citation>
    <scope>NUCLEOTIDE SEQUENCE</scope>
    <source>
        <strain evidence="1">CDPV99</strain>
    </source>
</reference>
<evidence type="ECO:0008006" key="2">
    <source>
        <dbReference type="Google" id="ProtNLM"/>
    </source>
</evidence>
<organism evidence="1">
    <name type="scientific">Condorpox virus</name>
    <dbReference type="NCBI Taxonomy" id="3049970"/>
    <lineage>
        <taxon>Viruses</taxon>
        <taxon>Varidnaviria</taxon>
        <taxon>Bamfordvirae</taxon>
        <taxon>Nucleocytoviricota</taxon>
        <taxon>Pokkesviricetes</taxon>
        <taxon>Chitovirales</taxon>
        <taxon>Poxviridae</taxon>
        <taxon>Chordopoxvirinae</taxon>
        <taxon>Avipoxvirus</taxon>
    </lineage>
</organism>
<dbReference type="Pfam" id="PF04596">
    <property type="entry name" value="Pox_F15"/>
    <property type="match status" value="1"/>
</dbReference>
<proteinExistence type="predicted"/>
<dbReference type="EMBL" id="OQ865376">
    <property type="protein sequence ID" value="WHV01246.1"/>
    <property type="molecule type" value="Genomic_DNA"/>
</dbReference>
<sequence>MDVSRLDQLLSMHPFSDMDNVVINEKDNCILGNRCFVKISEVYNMPMCCINTEQSVSMDSLKFSLVEILYSPFYYKQLQYQYLMPQFIFKCINEANNKKKTCSYCFAKKKEHNSLNIDIFIPTTNPRYYIVIGLRIKDYWRQSFKVNKS</sequence>
<dbReference type="InterPro" id="IPR007675">
    <property type="entry name" value="Poxvirus_F15"/>
</dbReference>
<name>A0AAT9UPN6_9POXV</name>